<dbReference type="InterPro" id="IPR013783">
    <property type="entry name" value="Ig-like_fold"/>
</dbReference>
<evidence type="ECO:0000313" key="2">
    <source>
        <dbReference type="EMBL" id="CDW90846.1"/>
    </source>
</evidence>
<sequence>MSDQDVALMLQTIETQRIQVDSLTSDVQKIQSSMDLFRQENEILEKRLAYAKRRAEQAKGMYIHPNIQVALNNEEVKNEDSIVEQIDGEQSLRDQEMEDLSQNDKDMSSIFQQKMVPTTFAFYYYYAVGMDTPVYIMGEFNKWEPAIMERVADQIAIYKTQVLSGYKYRFNFSVGGSFATDSQQSEEPDQNGQNVNFKYVVKLQDNDPNGEYKIDPQILKKLPLFVHSELKNIREQELKKIQLDDAELQETTAKVTNEVLQNLQNEDDDVKIQILSLFLRRNRYVLTKLESLRKIRKFSEASANSEVFQQTTEQISNLEDEHLKIIKAIKFLIRGRIAKSINQGEYYYINSFRGDANELVLRRVYDNFGILLNDNQASEFNVVNTNESYFLESFQVLSKEDERQFRNDLINNKAHILLVRFNVNIIDYGYYQQKDCQPVELQPQLPIDQYSYSIEQSNQFVYAVTRGEYGDVKHEAYRVGEEAGNAQDRNIHFYTNEIASNILNIFHIHLDDSSEQVTFETQYLQENQSTQDFIEFSGSNVNYKILVKNQRIHGLLYQKGSEPAKELRFYEYRFNKGTFANVDYSNKLEYSPENLIAQVVEIPIGILFNYNTTPMDFVHQDACIKVLEVMWM</sequence>
<dbReference type="InterPro" id="IPR014756">
    <property type="entry name" value="Ig_E-set"/>
</dbReference>
<evidence type="ECO:0000256" key="1">
    <source>
        <dbReference type="SAM" id="Coils"/>
    </source>
</evidence>
<proteinExistence type="predicted"/>
<gene>
    <name evidence="2" type="primary">Contig19287.g20445</name>
    <name evidence="2" type="ORF">STYLEM_19993</name>
</gene>
<name>A0A078B9F2_STYLE</name>
<accession>A0A078B9F2</accession>
<dbReference type="EMBL" id="CCKQ01018848">
    <property type="protein sequence ID" value="CDW90846.1"/>
    <property type="molecule type" value="Genomic_DNA"/>
</dbReference>
<feature type="coiled-coil region" evidence="1">
    <location>
        <begin position="27"/>
        <end position="61"/>
    </location>
</feature>
<dbReference type="SUPFAM" id="SSF81296">
    <property type="entry name" value="E set domains"/>
    <property type="match status" value="1"/>
</dbReference>
<dbReference type="InParanoid" id="A0A078B9F2"/>
<protein>
    <recommendedName>
        <fullName evidence="4">AMP-activated protein kinase glycogen-binding domain-containing protein</fullName>
    </recommendedName>
</protein>
<evidence type="ECO:0000313" key="3">
    <source>
        <dbReference type="Proteomes" id="UP000039865"/>
    </source>
</evidence>
<reference evidence="2 3" key="1">
    <citation type="submission" date="2014-06" db="EMBL/GenBank/DDBJ databases">
        <authorList>
            <person name="Swart Estienne"/>
        </authorList>
    </citation>
    <scope>NUCLEOTIDE SEQUENCE [LARGE SCALE GENOMIC DNA]</scope>
    <source>
        <strain evidence="2 3">130c</strain>
    </source>
</reference>
<dbReference type="AlphaFoldDB" id="A0A078B9F2"/>
<dbReference type="OrthoDB" id="320742at2759"/>
<evidence type="ECO:0008006" key="4">
    <source>
        <dbReference type="Google" id="ProtNLM"/>
    </source>
</evidence>
<dbReference type="Gene3D" id="2.60.40.10">
    <property type="entry name" value="Immunoglobulins"/>
    <property type="match status" value="1"/>
</dbReference>
<keyword evidence="1" id="KW-0175">Coiled coil</keyword>
<keyword evidence="3" id="KW-1185">Reference proteome</keyword>
<organism evidence="2 3">
    <name type="scientific">Stylonychia lemnae</name>
    <name type="common">Ciliate</name>
    <dbReference type="NCBI Taxonomy" id="5949"/>
    <lineage>
        <taxon>Eukaryota</taxon>
        <taxon>Sar</taxon>
        <taxon>Alveolata</taxon>
        <taxon>Ciliophora</taxon>
        <taxon>Intramacronucleata</taxon>
        <taxon>Spirotrichea</taxon>
        <taxon>Stichotrichia</taxon>
        <taxon>Sporadotrichida</taxon>
        <taxon>Oxytrichidae</taxon>
        <taxon>Stylonychinae</taxon>
        <taxon>Stylonychia</taxon>
    </lineage>
</organism>
<dbReference type="Proteomes" id="UP000039865">
    <property type="component" value="Unassembled WGS sequence"/>
</dbReference>